<dbReference type="PRINTS" id="PR00081">
    <property type="entry name" value="GDHRDH"/>
</dbReference>
<name>A0ABW3G8J8_9NOCA</name>
<dbReference type="Pfam" id="PF00106">
    <property type="entry name" value="adh_short"/>
    <property type="match status" value="1"/>
</dbReference>
<gene>
    <name evidence="3" type="ORF">ACFQ04_13555</name>
</gene>
<dbReference type="InterPro" id="IPR002347">
    <property type="entry name" value="SDR_fam"/>
</dbReference>
<organism evidence="3 4">
    <name type="scientific">Williamsia deligens</name>
    <dbReference type="NCBI Taxonomy" id="321325"/>
    <lineage>
        <taxon>Bacteria</taxon>
        <taxon>Bacillati</taxon>
        <taxon>Actinomycetota</taxon>
        <taxon>Actinomycetes</taxon>
        <taxon>Mycobacteriales</taxon>
        <taxon>Nocardiaceae</taxon>
        <taxon>Williamsia</taxon>
    </lineage>
</organism>
<evidence type="ECO:0000256" key="2">
    <source>
        <dbReference type="ARBA" id="ARBA00023002"/>
    </source>
</evidence>
<dbReference type="EMBL" id="JBHTIL010000001">
    <property type="protein sequence ID" value="MFD0926762.1"/>
    <property type="molecule type" value="Genomic_DNA"/>
</dbReference>
<dbReference type="Proteomes" id="UP001597068">
    <property type="component" value="Unassembled WGS sequence"/>
</dbReference>
<evidence type="ECO:0000256" key="1">
    <source>
        <dbReference type="ARBA" id="ARBA00006484"/>
    </source>
</evidence>
<comment type="similarity">
    <text evidence="1">Belongs to the short-chain dehydrogenases/reductases (SDR) family.</text>
</comment>
<accession>A0ABW3G8J8</accession>
<reference evidence="4" key="1">
    <citation type="journal article" date="2019" name="Int. J. Syst. Evol. Microbiol.">
        <title>The Global Catalogue of Microorganisms (GCM) 10K type strain sequencing project: providing services to taxonomists for standard genome sequencing and annotation.</title>
        <authorList>
            <consortium name="The Broad Institute Genomics Platform"/>
            <consortium name="The Broad Institute Genome Sequencing Center for Infectious Disease"/>
            <person name="Wu L."/>
            <person name="Ma J."/>
        </authorList>
    </citation>
    <scope>NUCLEOTIDE SEQUENCE [LARGE SCALE GENOMIC DNA]</scope>
    <source>
        <strain evidence="4">CCUG 50873</strain>
    </source>
</reference>
<dbReference type="Gene3D" id="3.40.50.720">
    <property type="entry name" value="NAD(P)-binding Rossmann-like Domain"/>
    <property type="match status" value="1"/>
</dbReference>
<sequence length="296" mass="30847">MISTWTAARMPRLDGRTLVVTGGTRGIGLATAHAAAAAGARVVMTGRSGDAARSVAATVAAETHGAVSGAALDLADRDSVLRFADSLDDVDVLLHNAGIIPARHEYTADGFESAMATNLLGPFLLTNEVLPRVRDRVVVVTSLVHRLGVVDPDDLHYRSRRWSRKRGYADSKLANALWALELDRRLRAAGSSAAAVLCHPGVAATEITSLTPLQSVNHGVIWAASRIANTPERAADCEIYASVMPVPPGAFVGPGGRGGVRGAPTLVGRSAAAGDLRLAGRLWEAAADATRSDVTL</sequence>
<protein>
    <submittedName>
        <fullName evidence="3">SDR family NAD(P)-dependent oxidoreductase</fullName>
    </submittedName>
</protein>
<evidence type="ECO:0000313" key="4">
    <source>
        <dbReference type="Proteomes" id="UP001597068"/>
    </source>
</evidence>
<comment type="caution">
    <text evidence="3">The sequence shown here is derived from an EMBL/GenBank/DDBJ whole genome shotgun (WGS) entry which is preliminary data.</text>
</comment>
<dbReference type="PANTHER" id="PTHR24320">
    <property type="entry name" value="RETINOL DEHYDROGENASE"/>
    <property type="match status" value="1"/>
</dbReference>
<dbReference type="PANTHER" id="PTHR24320:SF148">
    <property type="entry name" value="NAD(P)-BINDING ROSSMANN-FOLD SUPERFAMILY PROTEIN"/>
    <property type="match status" value="1"/>
</dbReference>
<dbReference type="SUPFAM" id="SSF51735">
    <property type="entry name" value="NAD(P)-binding Rossmann-fold domains"/>
    <property type="match status" value="1"/>
</dbReference>
<evidence type="ECO:0000313" key="3">
    <source>
        <dbReference type="EMBL" id="MFD0926762.1"/>
    </source>
</evidence>
<keyword evidence="4" id="KW-1185">Reference proteome</keyword>
<dbReference type="RefSeq" id="WP_253645387.1">
    <property type="nucleotide sequence ID" value="NZ_BAAAMO010000002.1"/>
</dbReference>
<dbReference type="InterPro" id="IPR036291">
    <property type="entry name" value="NAD(P)-bd_dom_sf"/>
</dbReference>
<proteinExistence type="inferred from homology"/>
<keyword evidence="2" id="KW-0560">Oxidoreductase</keyword>